<dbReference type="Gene3D" id="3.40.50.300">
    <property type="entry name" value="P-loop containing nucleotide triphosphate hydrolases"/>
    <property type="match status" value="1"/>
</dbReference>
<sequence length="257" mass="27957">MSVMLSASGLSRRFGGIQAVSNMGLEVATGSITGLIGPNGAGKSTLFNLLSGVIRPQAGKVLYKGQDVTRLAPYKRARLGMIRTFQLSREFGRLTVLENLMLSPQQQLGEQLFPLFSKSRAVAQADDVVYERALEVMEIAALTDLRDKYAADLSGGQKKLLELARTLMIDCDLILLDEPGAGVNPALMGTLMDMIRRLNTDYGKTFLIVEHDMDLIGKLCDPVVVMTEGSFLSAGPFDDIREDPRVIEAYLGGVLLD</sequence>
<proteinExistence type="predicted"/>
<dbReference type="Pfam" id="PF00005">
    <property type="entry name" value="ABC_tran"/>
    <property type="match status" value="1"/>
</dbReference>
<evidence type="ECO:0000256" key="3">
    <source>
        <dbReference type="ARBA" id="ARBA00022840"/>
    </source>
</evidence>
<reference evidence="5 6" key="1">
    <citation type="submission" date="2016-12" db="EMBL/GenBank/DDBJ databases">
        <authorList>
            <person name="Song W.-J."/>
            <person name="Kurnit D.M."/>
        </authorList>
    </citation>
    <scope>NUCLEOTIDE SEQUENCE [LARGE SCALE GENOMIC DNA]</scope>
    <source>
        <strain evidence="5 6">IMCC3135</strain>
    </source>
</reference>
<evidence type="ECO:0000259" key="4">
    <source>
        <dbReference type="PROSITE" id="PS50893"/>
    </source>
</evidence>
<dbReference type="InterPro" id="IPR051120">
    <property type="entry name" value="ABC_AA/LPS_Transport"/>
</dbReference>
<evidence type="ECO:0000256" key="2">
    <source>
        <dbReference type="ARBA" id="ARBA00022741"/>
    </source>
</evidence>
<name>A0A2Z2NN37_9GAMM</name>
<dbReference type="SMART" id="SM00382">
    <property type="entry name" value="AAA"/>
    <property type="match status" value="1"/>
</dbReference>
<dbReference type="PANTHER" id="PTHR45772:SF9">
    <property type="entry name" value="CONSERVED COMPONENT OF ABC TRANSPORTER FOR NATURAL AMINO ACIDS"/>
    <property type="match status" value="1"/>
</dbReference>
<dbReference type="PANTHER" id="PTHR45772">
    <property type="entry name" value="CONSERVED COMPONENT OF ABC TRANSPORTER FOR NATURAL AMINO ACIDS-RELATED"/>
    <property type="match status" value="1"/>
</dbReference>
<accession>A0A2Z2NN37</accession>
<keyword evidence="1" id="KW-0813">Transport</keyword>
<dbReference type="EMBL" id="CP018632">
    <property type="protein sequence ID" value="ASJ72872.1"/>
    <property type="molecule type" value="Genomic_DNA"/>
</dbReference>
<dbReference type="GO" id="GO:0005524">
    <property type="term" value="F:ATP binding"/>
    <property type="evidence" value="ECO:0007669"/>
    <property type="project" value="UniProtKB-KW"/>
</dbReference>
<organism evidence="5 6">
    <name type="scientific">Granulosicoccus antarcticus IMCC3135</name>
    <dbReference type="NCBI Taxonomy" id="1192854"/>
    <lineage>
        <taxon>Bacteria</taxon>
        <taxon>Pseudomonadati</taxon>
        <taxon>Pseudomonadota</taxon>
        <taxon>Gammaproteobacteria</taxon>
        <taxon>Chromatiales</taxon>
        <taxon>Granulosicoccaceae</taxon>
        <taxon>Granulosicoccus</taxon>
    </lineage>
</organism>
<dbReference type="KEGG" id="gai:IMCC3135_13935"/>
<dbReference type="GO" id="GO:0016887">
    <property type="term" value="F:ATP hydrolysis activity"/>
    <property type="evidence" value="ECO:0007669"/>
    <property type="project" value="InterPro"/>
</dbReference>
<dbReference type="EC" id="3.6.3.-" evidence="5"/>
<evidence type="ECO:0000313" key="6">
    <source>
        <dbReference type="Proteomes" id="UP000250079"/>
    </source>
</evidence>
<dbReference type="SUPFAM" id="SSF52540">
    <property type="entry name" value="P-loop containing nucleoside triphosphate hydrolases"/>
    <property type="match status" value="1"/>
</dbReference>
<dbReference type="AlphaFoldDB" id="A0A2Z2NN37"/>
<dbReference type="Pfam" id="PF12399">
    <property type="entry name" value="BCA_ABC_TP_C"/>
    <property type="match status" value="1"/>
</dbReference>
<dbReference type="Proteomes" id="UP000250079">
    <property type="component" value="Chromosome"/>
</dbReference>
<dbReference type="InterPro" id="IPR017871">
    <property type="entry name" value="ABC_transporter-like_CS"/>
</dbReference>
<gene>
    <name evidence="5" type="primary">lptB_5</name>
    <name evidence="5" type="ORF">IMCC3135_13935</name>
</gene>
<dbReference type="InterPro" id="IPR027417">
    <property type="entry name" value="P-loop_NTPase"/>
</dbReference>
<evidence type="ECO:0000313" key="5">
    <source>
        <dbReference type="EMBL" id="ASJ72872.1"/>
    </source>
</evidence>
<dbReference type="InterPro" id="IPR003593">
    <property type="entry name" value="AAA+_ATPase"/>
</dbReference>
<keyword evidence="2" id="KW-0547">Nucleotide-binding</keyword>
<feature type="domain" description="ABC transporter" evidence="4">
    <location>
        <begin position="5"/>
        <end position="253"/>
    </location>
</feature>
<protein>
    <submittedName>
        <fullName evidence="5">Lipopolysaccharide export system ATP-binding protein LptB</fullName>
        <ecNumber evidence="5">3.6.3.-</ecNumber>
    </submittedName>
</protein>
<keyword evidence="6" id="KW-1185">Reference proteome</keyword>
<dbReference type="GO" id="GO:0005886">
    <property type="term" value="C:plasma membrane"/>
    <property type="evidence" value="ECO:0007669"/>
    <property type="project" value="TreeGrafter"/>
</dbReference>
<dbReference type="PROSITE" id="PS50893">
    <property type="entry name" value="ABC_TRANSPORTER_2"/>
    <property type="match status" value="1"/>
</dbReference>
<evidence type="ECO:0000256" key="1">
    <source>
        <dbReference type="ARBA" id="ARBA00022448"/>
    </source>
</evidence>
<keyword evidence="5" id="KW-0378">Hydrolase</keyword>
<dbReference type="PROSITE" id="PS00211">
    <property type="entry name" value="ABC_TRANSPORTER_1"/>
    <property type="match status" value="1"/>
</dbReference>
<dbReference type="OrthoDB" id="9805514at2"/>
<dbReference type="RefSeq" id="WP_088918145.1">
    <property type="nucleotide sequence ID" value="NZ_CP018632.1"/>
</dbReference>
<dbReference type="FunFam" id="3.40.50.300:FF:000421">
    <property type="entry name" value="Branched-chain amino acid ABC transporter ATP-binding protein"/>
    <property type="match status" value="1"/>
</dbReference>
<keyword evidence="3 5" id="KW-0067">ATP-binding</keyword>
<dbReference type="CDD" id="cd03219">
    <property type="entry name" value="ABC_Mj1267_LivG_branched"/>
    <property type="match status" value="1"/>
</dbReference>
<dbReference type="InterPro" id="IPR032823">
    <property type="entry name" value="BCA_ABC_TP_C"/>
</dbReference>
<dbReference type="InterPro" id="IPR003439">
    <property type="entry name" value="ABC_transporter-like_ATP-bd"/>
</dbReference>